<dbReference type="InterPro" id="IPR016181">
    <property type="entry name" value="Acyl_CoA_acyltransferase"/>
</dbReference>
<comment type="caution">
    <text evidence="1">The sequence shown here is derived from an EMBL/GenBank/DDBJ whole genome shotgun (WGS) entry which is preliminary data.</text>
</comment>
<reference evidence="1 2" key="1">
    <citation type="journal article" date="2016" name="Nat. Commun.">
        <title>Thousands of microbial genomes shed light on interconnected biogeochemical processes in an aquifer system.</title>
        <authorList>
            <person name="Anantharaman K."/>
            <person name="Brown C.T."/>
            <person name="Hug L.A."/>
            <person name="Sharon I."/>
            <person name="Castelle C.J."/>
            <person name="Probst A.J."/>
            <person name="Thomas B.C."/>
            <person name="Singh A."/>
            <person name="Wilkins M.J."/>
            <person name="Karaoz U."/>
            <person name="Brodie E.L."/>
            <person name="Williams K.H."/>
            <person name="Hubbard S.S."/>
            <person name="Banfield J.F."/>
        </authorList>
    </citation>
    <scope>NUCLEOTIDE SEQUENCE [LARGE SCALE GENOMIC DNA]</scope>
</reference>
<dbReference type="SUPFAM" id="SSF55729">
    <property type="entry name" value="Acyl-CoA N-acyltransferases (Nat)"/>
    <property type="match status" value="1"/>
</dbReference>
<dbReference type="AlphaFoldDB" id="A0A1F6V0T1"/>
<evidence type="ECO:0000313" key="2">
    <source>
        <dbReference type="Proteomes" id="UP000179076"/>
    </source>
</evidence>
<dbReference type="EMBL" id="MFSP01000163">
    <property type="protein sequence ID" value="OGI63024.1"/>
    <property type="molecule type" value="Genomic_DNA"/>
</dbReference>
<sequence length="269" mass="30638">MAWPKESRSAGARDWLMVKVFDDLRSEWRRRGLFGVLLSLSGSERLPSTVFLLTETEIVRLEELSRKALERTPQGYDWQPVGTELIGGLVECSPAAERNLLSRMFEKFFADGASCYAARHNGEIAAYVWAFPRHYVLTYDNYKGRNLNIRVDDGAVFLGNGMIGAKHRLRGLFPHLMAFVVSQWPPGTRFFGAIDSSNTLSLRSHYRLGFRPYKWVLCFTLFGRTWYFKRYPDNPHWRRQNATVELTTMAPVLASVGAPNAKSPPDPVG</sequence>
<protein>
    <recommendedName>
        <fullName evidence="3">N-acetyltransferase domain-containing protein</fullName>
    </recommendedName>
</protein>
<organism evidence="1 2">
    <name type="scientific">Candidatus Muproteobacteria bacterium RBG_16_60_9</name>
    <dbReference type="NCBI Taxonomy" id="1817755"/>
    <lineage>
        <taxon>Bacteria</taxon>
        <taxon>Pseudomonadati</taxon>
        <taxon>Pseudomonadota</taxon>
        <taxon>Candidatus Muproteobacteria</taxon>
    </lineage>
</organism>
<gene>
    <name evidence="1" type="ORF">A2W18_13110</name>
</gene>
<dbReference type="Proteomes" id="UP000179076">
    <property type="component" value="Unassembled WGS sequence"/>
</dbReference>
<name>A0A1F6V0T1_9PROT</name>
<dbReference type="Gene3D" id="3.40.630.30">
    <property type="match status" value="1"/>
</dbReference>
<evidence type="ECO:0008006" key="3">
    <source>
        <dbReference type="Google" id="ProtNLM"/>
    </source>
</evidence>
<proteinExistence type="predicted"/>
<evidence type="ECO:0000313" key="1">
    <source>
        <dbReference type="EMBL" id="OGI63024.1"/>
    </source>
</evidence>
<accession>A0A1F6V0T1</accession>